<evidence type="ECO:0000259" key="2">
    <source>
        <dbReference type="SMART" id="SM00528"/>
    </source>
</evidence>
<accession>A0A071M3D8</accession>
<dbReference type="OrthoDB" id="5297879at2"/>
<sequence length="109" mass="12296">MTQALQELEAQLRDLNIKLSDAKQKEKQAALAAFKEQVELLGISQQEVLSALGYIVQRKRKAPAKYYDPTTGRSWSGRGPRPKWLEGKDLESLAVDREAKAWWPGDDQG</sequence>
<organism evidence="3">
    <name type="scientific">Burkholderia cenocepacia</name>
    <dbReference type="NCBI Taxonomy" id="95486"/>
    <lineage>
        <taxon>Bacteria</taxon>
        <taxon>Pseudomonadati</taxon>
        <taxon>Pseudomonadota</taxon>
        <taxon>Betaproteobacteria</taxon>
        <taxon>Burkholderiales</taxon>
        <taxon>Burkholderiaceae</taxon>
        <taxon>Burkholderia</taxon>
        <taxon>Burkholderia cepacia complex</taxon>
    </lineage>
</organism>
<dbReference type="SMART" id="SM00528">
    <property type="entry name" value="HNS"/>
    <property type="match status" value="1"/>
</dbReference>
<comment type="caution">
    <text evidence="3">The sequence shown here is derived from an EMBL/GenBank/DDBJ whole genome shotgun (WGS) entry which is preliminary data.</text>
</comment>
<proteinExistence type="predicted"/>
<dbReference type="InterPro" id="IPR027444">
    <property type="entry name" value="H-NS_C_dom"/>
</dbReference>
<feature type="domain" description="DNA-binding protein H-NS-like C-terminal" evidence="2">
    <location>
        <begin position="56"/>
        <end position="95"/>
    </location>
</feature>
<dbReference type="SUPFAM" id="SSF81273">
    <property type="entry name" value="H-NS histone-like proteins"/>
    <property type="match status" value="1"/>
</dbReference>
<dbReference type="Pfam" id="PF00816">
    <property type="entry name" value="Histone_HNS"/>
    <property type="match status" value="1"/>
</dbReference>
<reference evidence="3" key="1">
    <citation type="submission" date="2014-04" db="EMBL/GenBank/DDBJ databases">
        <title>In planta biocontrol of soil-borne Fusarium wilt of banana through a plant endophytic bacterium, Burkholderia cenocepacia 869T2.</title>
        <authorList>
            <person name="Ho Y.-N."/>
            <person name="Chiang H.-M."/>
            <person name="Chao C.-P."/>
            <person name="Su C.-C."/>
            <person name="Hsu H.-F."/>
            <person name="Guo C.-T."/>
            <person name="Hsieh J.-L."/>
            <person name="Huang C.-C."/>
        </authorList>
    </citation>
    <scope>NUCLEOTIDE SEQUENCE [LARGE SCALE GENOMIC DNA]</scope>
    <source>
        <strain evidence="3">869T2</strain>
    </source>
</reference>
<evidence type="ECO:0000256" key="1">
    <source>
        <dbReference type="SAM" id="MobiDB-lite"/>
    </source>
</evidence>
<feature type="region of interest" description="Disordered" evidence="1">
    <location>
        <begin position="66"/>
        <end position="89"/>
    </location>
</feature>
<gene>
    <name evidence="3" type="ORF">DT99_35710</name>
</gene>
<dbReference type="Gene3D" id="3.30.160.510">
    <property type="entry name" value="Histone-like nucleoid-structuring protein H-NS"/>
    <property type="match status" value="1"/>
</dbReference>
<evidence type="ECO:0000313" key="3">
    <source>
        <dbReference type="EMBL" id="KEA55060.1"/>
    </source>
</evidence>
<dbReference type="GO" id="GO:0003677">
    <property type="term" value="F:DNA binding"/>
    <property type="evidence" value="ECO:0007669"/>
    <property type="project" value="InterPro"/>
</dbReference>
<name>A0A071M3D8_9BURK</name>
<dbReference type="AlphaFoldDB" id="A0A071M3D8"/>
<protein>
    <submittedName>
        <fullName evidence="3">Histone</fullName>
    </submittedName>
</protein>
<dbReference type="EMBL" id="JJOA01000076">
    <property type="protein sequence ID" value="KEA55060.1"/>
    <property type="molecule type" value="Genomic_DNA"/>
</dbReference>